<gene>
    <name evidence="2" type="ORF">B0H17DRAFT_707312</name>
</gene>
<evidence type="ECO:0000256" key="1">
    <source>
        <dbReference type="SAM" id="MobiDB-lite"/>
    </source>
</evidence>
<comment type="caution">
    <text evidence="2">The sequence shown here is derived from an EMBL/GenBank/DDBJ whole genome shotgun (WGS) entry which is preliminary data.</text>
</comment>
<name>A0AAD7DA57_MYCRO</name>
<sequence>MSREHPRLPLHRPPLTGPASRSYSSYRHPQQMPHGQPEPGASYRYPLPPPSYPPLQHLPPETDPIVDNIVQRITQSTSQMIGASQAQSDARLNRLESMLQRITTDISSARQESRDCVVQIAEVLQKSHAIQLGRLKRLENILGMGPDIEDEKTLLNRFDLLSFAVEDLLERVKDPEANLPDGPLHHDMATSPAKRAYANAVIPPKTPSPKPQTASAAVGSSSPIAVFPTSTRHPLLWLPTILFRPTL</sequence>
<reference evidence="2" key="1">
    <citation type="submission" date="2023-03" db="EMBL/GenBank/DDBJ databases">
        <title>Massive genome expansion in bonnet fungi (Mycena s.s.) driven by repeated elements and novel gene families across ecological guilds.</title>
        <authorList>
            <consortium name="Lawrence Berkeley National Laboratory"/>
            <person name="Harder C.B."/>
            <person name="Miyauchi S."/>
            <person name="Viragh M."/>
            <person name="Kuo A."/>
            <person name="Thoen E."/>
            <person name="Andreopoulos B."/>
            <person name="Lu D."/>
            <person name="Skrede I."/>
            <person name="Drula E."/>
            <person name="Henrissat B."/>
            <person name="Morin E."/>
            <person name="Kohler A."/>
            <person name="Barry K."/>
            <person name="LaButti K."/>
            <person name="Morin E."/>
            <person name="Salamov A."/>
            <person name="Lipzen A."/>
            <person name="Mereny Z."/>
            <person name="Hegedus B."/>
            <person name="Baldrian P."/>
            <person name="Stursova M."/>
            <person name="Weitz H."/>
            <person name="Taylor A."/>
            <person name="Grigoriev I.V."/>
            <person name="Nagy L.G."/>
            <person name="Martin F."/>
            <person name="Kauserud H."/>
        </authorList>
    </citation>
    <scope>NUCLEOTIDE SEQUENCE</scope>
    <source>
        <strain evidence="2">CBHHK067</strain>
    </source>
</reference>
<organism evidence="2 3">
    <name type="scientific">Mycena rosella</name>
    <name type="common">Pink bonnet</name>
    <name type="synonym">Agaricus rosellus</name>
    <dbReference type="NCBI Taxonomy" id="1033263"/>
    <lineage>
        <taxon>Eukaryota</taxon>
        <taxon>Fungi</taxon>
        <taxon>Dikarya</taxon>
        <taxon>Basidiomycota</taxon>
        <taxon>Agaricomycotina</taxon>
        <taxon>Agaricomycetes</taxon>
        <taxon>Agaricomycetidae</taxon>
        <taxon>Agaricales</taxon>
        <taxon>Marasmiineae</taxon>
        <taxon>Mycenaceae</taxon>
        <taxon>Mycena</taxon>
    </lineage>
</organism>
<feature type="region of interest" description="Disordered" evidence="1">
    <location>
        <begin position="1"/>
        <end position="60"/>
    </location>
</feature>
<dbReference type="Proteomes" id="UP001221757">
    <property type="component" value="Unassembled WGS sequence"/>
</dbReference>
<evidence type="ECO:0000313" key="3">
    <source>
        <dbReference type="Proteomes" id="UP001221757"/>
    </source>
</evidence>
<feature type="compositionally biased region" description="Polar residues" evidence="1">
    <location>
        <begin position="19"/>
        <end position="28"/>
    </location>
</feature>
<accession>A0AAD7DA57</accession>
<proteinExistence type="predicted"/>
<dbReference type="EMBL" id="JARKIE010000094">
    <property type="protein sequence ID" value="KAJ7686644.1"/>
    <property type="molecule type" value="Genomic_DNA"/>
</dbReference>
<keyword evidence="3" id="KW-1185">Reference proteome</keyword>
<dbReference type="AlphaFoldDB" id="A0AAD7DA57"/>
<feature type="compositionally biased region" description="Pro residues" evidence="1">
    <location>
        <begin position="46"/>
        <end position="57"/>
    </location>
</feature>
<evidence type="ECO:0000313" key="2">
    <source>
        <dbReference type="EMBL" id="KAJ7686644.1"/>
    </source>
</evidence>
<protein>
    <submittedName>
        <fullName evidence="2">Uncharacterized protein</fullName>
    </submittedName>
</protein>